<feature type="region of interest" description="Disordered" evidence="1">
    <location>
        <begin position="213"/>
        <end position="233"/>
    </location>
</feature>
<keyword evidence="2" id="KW-0472">Membrane</keyword>
<organism evidence="3 4">
    <name type="scientific">Pseudonocardia humida</name>
    <dbReference type="NCBI Taxonomy" id="2800819"/>
    <lineage>
        <taxon>Bacteria</taxon>
        <taxon>Bacillati</taxon>
        <taxon>Actinomycetota</taxon>
        <taxon>Actinomycetes</taxon>
        <taxon>Pseudonocardiales</taxon>
        <taxon>Pseudonocardiaceae</taxon>
        <taxon>Pseudonocardia</taxon>
    </lineage>
</organism>
<feature type="transmembrane region" description="Helical" evidence="2">
    <location>
        <begin position="186"/>
        <end position="202"/>
    </location>
</feature>
<gene>
    <name evidence="3" type="ORF">KDL28_00165</name>
</gene>
<keyword evidence="2" id="KW-1133">Transmembrane helix</keyword>
<feature type="transmembrane region" description="Helical" evidence="2">
    <location>
        <begin position="12"/>
        <end position="38"/>
    </location>
</feature>
<dbReference type="Proteomes" id="UP001165283">
    <property type="component" value="Unassembled WGS sequence"/>
</dbReference>
<feature type="transmembrane region" description="Helical" evidence="2">
    <location>
        <begin position="120"/>
        <end position="141"/>
    </location>
</feature>
<dbReference type="InterPro" id="IPR007427">
    <property type="entry name" value="DUF475"/>
</dbReference>
<dbReference type="EMBL" id="JAGSOV010000001">
    <property type="protein sequence ID" value="MCO1653460.1"/>
    <property type="molecule type" value="Genomic_DNA"/>
</dbReference>
<evidence type="ECO:0000256" key="2">
    <source>
        <dbReference type="SAM" id="Phobius"/>
    </source>
</evidence>
<evidence type="ECO:0000256" key="1">
    <source>
        <dbReference type="SAM" id="MobiDB-lite"/>
    </source>
</evidence>
<accession>A0ABT0ZRX3</accession>
<feature type="transmembrane region" description="Helical" evidence="2">
    <location>
        <begin position="265"/>
        <end position="288"/>
    </location>
</feature>
<reference evidence="3" key="1">
    <citation type="submission" date="2021-04" db="EMBL/GenBank/DDBJ databases">
        <title>Pseudonocardia sp. nov., isolated from sandy soil of mangrove forest.</title>
        <authorList>
            <person name="Zan Z."/>
            <person name="Huang R."/>
            <person name="Liu W."/>
        </authorList>
    </citation>
    <scope>NUCLEOTIDE SEQUENCE</scope>
    <source>
        <strain evidence="3">S2-4</strain>
    </source>
</reference>
<feature type="transmembrane region" description="Helical" evidence="2">
    <location>
        <begin position="64"/>
        <end position="92"/>
    </location>
</feature>
<name>A0ABT0ZRX3_9PSEU</name>
<dbReference type="RefSeq" id="WP_252435048.1">
    <property type="nucleotide sequence ID" value="NZ_JAGSOV010000001.1"/>
</dbReference>
<feature type="compositionally biased region" description="Acidic residues" evidence="1">
    <location>
        <begin position="213"/>
        <end position="224"/>
    </location>
</feature>
<protein>
    <submittedName>
        <fullName evidence="3">DUF475 domain-containing protein</fullName>
    </submittedName>
</protein>
<comment type="caution">
    <text evidence="3">The sequence shown here is derived from an EMBL/GenBank/DDBJ whole genome shotgun (WGS) entry which is preliminary data.</text>
</comment>
<sequence>MNLRIFGFSYGVTVVSLIVAFLYGGVEALILCAILGILEISLSFDNAVVNATVLERMDAFWQRIFLTIGILIAVFGMRLVFPLVIVAVTAGLNPVEALTLALEQRPPEDPTSYAYLLNEAYPQIAAFGGMFLFMLYLDWIFEDRDVKWLTWLERPLARVGQLNRLAIVLALVVLVVLAQTLAEDPAVVLVAGSLGLVTYLAVNGLGELFEGAVEDGDDDEDGSDPQEGPATATVTGAEPKVADRAAGNSNGGPSELAKASGKAGFFLFLYLEVLDAAFSFDGVIGAFAITTDPILIALGLGLIGAMFVRSLTVFLVRKGTLQDYVYLEHGAHWAIGALATILLLGIGFHVNEIVTGLIGVAFIGAAFLSSILRNRKLAAQGIDTHRTADQMAAEKAEHHHSV</sequence>
<evidence type="ECO:0000313" key="4">
    <source>
        <dbReference type="Proteomes" id="UP001165283"/>
    </source>
</evidence>
<feature type="transmembrane region" description="Helical" evidence="2">
    <location>
        <begin position="353"/>
        <end position="372"/>
    </location>
</feature>
<dbReference type="Pfam" id="PF04332">
    <property type="entry name" value="DUF475"/>
    <property type="match status" value="1"/>
</dbReference>
<feature type="transmembrane region" description="Helical" evidence="2">
    <location>
        <begin position="294"/>
        <end position="316"/>
    </location>
</feature>
<keyword evidence="2" id="KW-0812">Transmembrane</keyword>
<proteinExistence type="predicted"/>
<evidence type="ECO:0000313" key="3">
    <source>
        <dbReference type="EMBL" id="MCO1653460.1"/>
    </source>
</evidence>
<dbReference type="NCBIfam" id="NF010613">
    <property type="entry name" value="PRK14013.1-3"/>
    <property type="match status" value="1"/>
</dbReference>
<keyword evidence="4" id="KW-1185">Reference proteome</keyword>
<feature type="transmembrane region" description="Helical" evidence="2">
    <location>
        <begin position="325"/>
        <end position="347"/>
    </location>
</feature>
<dbReference type="PANTHER" id="PTHR30238">
    <property type="entry name" value="MEMBRANE BOUND PREDICTED REDOX MODULATOR"/>
    <property type="match status" value="1"/>
</dbReference>
<feature type="transmembrane region" description="Helical" evidence="2">
    <location>
        <begin position="162"/>
        <end position="180"/>
    </location>
</feature>
<dbReference type="PANTHER" id="PTHR30238:SF4">
    <property type="entry name" value="SLL1022 PROTEIN"/>
    <property type="match status" value="1"/>
</dbReference>